<gene>
    <name evidence="8" type="ORF">SAMN06295960_1376</name>
</gene>
<evidence type="ECO:0000256" key="6">
    <source>
        <dbReference type="PIRSR" id="PIRSR617867-1"/>
    </source>
</evidence>
<evidence type="ECO:0000256" key="3">
    <source>
        <dbReference type="ARBA" id="ARBA00022801"/>
    </source>
</evidence>
<dbReference type="RefSeq" id="WP_085493521.1">
    <property type="nucleotide sequence ID" value="NZ_FXAZ01000001.1"/>
</dbReference>
<name>A0A1X7JAI5_9BACL</name>
<dbReference type="AlphaFoldDB" id="A0A1X7JAI5"/>
<feature type="active site" description="Proton donor" evidence="6">
    <location>
        <position position="126"/>
    </location>
</feature>
<dbReference type="SUPFAM" id="SSF52788">
    <property type="entry name" value="Phosphotyrosine protein phosphatases I"/>
    <property type="match status" value="1"/>
</dbReference>
<feature type="active site" description="Nucleophile" evidence="6">
    <location>
        <position position="8"/>
    </location>
</feature>
<dbReference type="EC" id="3.1.3.48" evidence="2"/>
<evidence type="ECO:0000256" key="5">
    <source>
        <dbReference type="ARBA" id="ARBA00051722"/>
    </source>
</evidence>
<dbReference type="InterPro" id="IPR050438">
    <property type="entry name" value="LMW_PTPase"/>
</dbReference>
<dbReference type="STRING" id="1852522.SAMN06295960_1376"/>
<dbReference type="CDD" id="cd16343">
    <property type="entry name" value="LMWPTP"/>
    <property type="match status" value="1"/>
</dbReference>
<accession>A0A1X7JAI5</accession>
<feature type="domain" description="Phosphotyrosine protein phosphatase I" evidence="7">
    <location>
        <begin position="2"/>
        <end position="150"/>
    </location>
</feature>
<evidence type="ECO:0000256" key="1">
    <source>
        <dbReference type="ARBA" id="ARBA00011063"/>
    </source>
</evidence>
<dbReference type="SMART" id="SM00226">
    <property type="entry name" value="LMWPc"/>
    <property type="match status" value="1"/>
</dbReference>
<reference evidence="8 9" key="1">
    <citation type="submission" date="2017-04" db="EMBL/GenBank/DDBJ databases">
        <authorList>
            <person name="Afonso C.L."/>
            <person name="Miller P.J."/>
            <person name="Scott M.A."/>
            <person name="Spackman E."/>
            <person name="Goraichik I."/>
            <person name="Dimitrov K.M."/>
            <person name="Suarez D.L."/>
            <person name="Swayne D.E."/>
        </authorList>
    </citation>
    <scope>NUCLEOTIDE SEQUENCE [LARGE SCALE GENOMIC DNA]</scope>
    <source>
        <strain evidence="8 9">11</strain>
    </source>
</reference>
<dbReference type="InterPro" id="IPR017867">
    <property type="entry name" value="Tyr_phospatase_low_mol_wt"/>
</dbReference>
<dbReference type="Gene3D" id="3.40.50.2300">
    <property type="match status" value="1"/>
</dbReference>
<sequence>MISVLFVCLGNICRSPMAEAILRHQVEQAGLRDQIRVDSAGTGDWHIGAVPHEGTRKQLDRYLISYEGIRARQVQPNDFQAFTYVVGMDTSNMNNLKQWEGAAEGTTTLIPFMSLLPEEKGTDVPDPYFTGDFDETYRLVSAGCKQLLSRLVREHQLEM</sequence>
<evidence type="ECO:0000313" key="9">
    <source>
        <dbReference type="Proteomes" id="UP000193834"/>
    </source>
</evidence>
<keyword evidence="3" id="KW-0378">Hydrolase</keyword>
<dbReference type="Proteomes" id="UP000193834">
    <property type="component" value="Unassembled WGS sequence"/>
</dbReference>
<keyword evidence="4" id="KW-0904">Protein phosphatase</keyword>
<dbReference type="GO" id="GO:0004725">
    <property type="term" value="F:protein tyrosine phosphatase activity"/>
    <property type="evidence" value="ECO:0007669"/>
    <property type="project" value="UniProtKB-EC"/>
</dbReference>
<dbReference type="PANTHER" id="PTHR11717">
    <property type="entry name" value="LOW MOLECULAR WEIGHT PROTEIN TYROSINE PHOSPHATASE"/>
    <property type="match status" value="1"/>
</dbReference>
<dbReference type="InterPro" id="IPR036196">
    <property type="entry name" value="Ptyr_pPase_sf"/>
</dbReference>
<evidence type="ECO:0000256" key="4">
    <source>
        <dbReference type="ARBA" id="ARBA00022912"/>
    </source>
</evidence>
<proteinExistence type="inferred from homology"/>
<comment type="catalytic activity">
    <reaction evidence="5">
        <text>O-phospho-L-tyrosyl-[protein] + H2O = L-tyrosyl-[protein] + phosphate</text>
        <dbReference type="Rhea" id="RHEA:10684"/>
        <dbReference type="Rhea" id="RHEA-COMP:10136"/>
        <dbReference type="Rhea" id="RHEA-COMP:20101"/>
        <dbReference type="ChEBI" id="CHEBI:15377"/>
        <dbReference type="ChEBI" id="CHEBI:43474"/>
        <dbReference type="ChEBI" id="CHEBI:46858"/>
        <dbReference type="ChEBI" id="CHEBI:61978"/>
        <dbReference type="EC" id="3.1.3.48"/>
    </reaction>
</comment>
<dbReference type="EMBL" id="FXAZ01000001">
    <property type="protein sequence ID" value="SMG24367.1"/>
    <property type="molecule type" value="Genomic_DNA"/>
</dbReference>
<feature type="active site" evidence="6">
    <location>
        <position position="14"/>
    </location>
</feature>
<dbReference type="Pfam" id="PF01451">
    <property type="entry name" value="LMWPc"/>
    <property type="match status" value="1"/>
</dbReference>
<dbReference type="OrthoDB" id="9784339at2"/>
<dbReference type="PRINTS" id="PR00719">
    <property type="entry name" value="LMWPTPASE"/>
</dbReference>
<evidence type="ECO:0000256" key="2">
    <source>
        <dbReference type="ARBA" id="ARBA00013064"/>
    </source>
</evidence>
<dbReference type="InterPro" id="IPR023485">
    <property type="entry name" value="Ptyr_pPase"/>
</dbReference>
<protein>
    <recommendedName>
        <fullName evidence="2">protein-tyrosine-phosphatase</fullName>
        <ecNumber evidence="2">3.1.3.48</ecNumber>
    </recommendedName>
</protein>
<dbReference type="PANTHER" id="PTHR11717:SF7">
    <property type="entry name" value="LOW MOLECULAR WEIGHT PHOSPHOTYROSINE PROTEIN PHOSPHATASE"/>
    <property type="match status" value="1"/>
</dbReference>
<organism evidence="8 9">
    <name type="scientific">Paenibacillus aquistagni</name>
    <dbReference type="NCBI Taxonomy" id="1852522"/>
    <lineage>
        <taxon>Bacteria</taxon>
        <taxon>Bacillati</taxon>
        <taxon>Bacillota</taxon>
        <taxon>Bacilli</taxon>
        <taxon>Bacillales</taxon>
        <taxon>Paenibacillaceae</taxon>
        <taxon>Paenibacillus</taxon>
    </lineage>
</organism>
<comment type="similarity">
    <text evidence="1">Belongs to the low molecular weight phosphotyrosine protein phosphatase family.</text>
</comment>
<evidence type="ECO:0000313" key="8">
    <source>
        <dbReference type="EMBL" id="SMG24367.1"/>
    </source>
</evidence>
<keyword evidence="9" id="KW-1185">Reference proteome</keyword>
<evidence type="ECO:0000259" key="7">
    <source>
        <dbReference type="SMART" id="SM00226"/>
    </source>
</evidence>